<keyword evidence="6" id="KW-0249">Electron transport</keyword>
<sequence>MKGILLAAICCLFNEAVMAEPSSLVAWTPDTLNRLKKGNAEHGKELSGTCAGCHNETNANPQLDGQLPTYIYKQLVDYKNGNRKDPTTAMNGLASTLSDQDMTDVSAWYGQQAPIQGKGGGNDTTGIVFKGDGKRMEPSCSSCHGYSGQGEKVDTPRLAGQKADYLEKTLLAYKSGVRGNDIYSRMRLIASKLSDQEIKQLADYYSKLD</sequence>
<keyword evidence="4 9" id="KW-0479">Metal-binding</keyword>
<evidence type="ECO:0000256" key="3">
    <source>
        <dbReference type="ARBA" id="ARBA00022617"/>
    </source>
</evidence>
<feature type="binding site" description="covalent" evidence="8">
    <location>
        <position position="140"/>
    </location>
    <ligand>
        <name>heme c</name>
        <dbReference type="ChEBI" id="CHEBI:61717"/>
        <label>2</label>
    </ligand>
</feature>
<feature type="binding site" description="covalent" evidence="8">
    <location>
        <position position="53"/>
    </location>
    <ligand>
        <name>heme c</name>
        <dbReference type="ChEBI" id="CHEBI:61717"/>
        <label>1</label>
    </ligand>
</feature>
<dbReference type="Pfam" id="PF13442">
    <property type="entry name" value="Cytochrome_CBB3"/>
    <property type="match status" value="1"/>
</dbReference>
<feature type="domain" description="Cytochrome c" evidence="11">
    <location>
        <begin position="38"/>
        <end position="113"/>
    </location>
</feature>
<feature type="binding site" description="covalent" evidence="8">
    <location>
        <position position="143"/>
    </location>
    <ligand>
        <name>heme c</name>
        <dbReference type="ChEBI" id="CHEBI:61717"/>
        <label>2</label>
    </ligand>
</feature>
<organism evidence="12 13">
    <name type="scientific">Candidatus Methylumidiphilus alinenensis</name>
    <dbReference type="NCBI Taxonomy" id="2202197"/>
    <lineage>
        <taxon>Bacteria</taxon>
        <taxon>Pseudomonadati</taxon>
        <taxon>Pseudomonadota</taxon>
        <taxon>Gammaproteobacteria</taxon>
        <taxon>Methylococcales</taxon>
        <taxon>Candidatus Methylumidiphilus</taxon>
    </lineage>
</organism>
<comment type="PTM">
    <text evidence="8">Binds 2 heme c groups covalently per subunit.</text>
</comment>
<evidence type="ECO:0000313" key="12">
    <source>
        <dbReference type="EMBL" id="PZN78326.1"/>
    </source>
</evidence>
<dbReference type="GO" id="GO:0005506">
    <property type="term" value="F:iron ion binding"/>
    <property type="evidence" value="ECO:0007669"/>
    <property type="project" value="InterPro"/>
</dbReference>
<dbReference type="PROSITE" id="PS51007">
    <property type="entry name" value="CYTC"/>
    <property type="match status" value="2"/>
</dbReference>
<dbReference type="GO" id="GO:0009055">
    <property type="term" value="F:electron transfer activity"/>
    <property type="evidence" value="ECO:0007669"/>
    <property type="project" value="InterPro"/>
</dbReference>
<proteinExistence type="predicted"/>
<name>A0A2W4R5P7_9GAMM</name>
<feature type="binding site" description="axial binding residue" evidence="9">
    <location>
        <position position="54"/>
    </location>
    <ligand>
        <name>heme c</name>
        <dbReference type="ChEBI" id="CHEBI:61717"/>
        <label>1</label>
    </ligand>
    <ligandPart>
        <name>Fe</name>
        <dbReference type="ChEBI" id="CHEBI:18248"/>
    </ligandPart>
</feature>
<dbReference type="GO" id="GO:0042597">
    <property type="term" value="C:periplasmic space"/>
    <property type="evidence" value="ECO:0007669"/>
    <property type="project" value="UniProtKB-SubCell"/>
</dbReference>
<feature type="binding site" description="axial binding residue" evidence="9">
    <location>
        <position position="186"/>
    </location>
    <ligand>
        <name>heme c</name>
        <dbReference type="ChEBI" id="CHEBI:61717"/>
        <label>2</label>
    </ligand>
    <ligandPart>
        <name>Fe</name>
        <dbReference type="ChEBI" id="CHEBI:18248"/>
    </ligandPart>
</feature>
<dbReference type="PIRSF" id="PIRSF000005">
    <property type="entry name" value="Cytochrome_c4"/>
    <property type="match status" value="1"/>
</dbReference>
<evidence type="ECO:0000256" key="7">
    <source>
        <dbReference type="ARBA" id="ARBA00023004"/>
    </source>
</evidence>
<dbReference type="Pfam" id="PF00034">
    <property type="entry name" value="Cytochrom_C"/>
    <property type="match status" value="1"/>
</dbReference>
<dbReference type="PANTHER" id="PTHR33751:SF9">
    <property type="entry name" value="CYTOCHROME C4"/>
    <property type="match status" value="1"/>
</dbReference>
<evidence type="ECO:0000256" key="4">
    <source>
        <dbReference type="ARBA" id="ARBA00022723"/>
    </source>
</evidence>
<dbReference type="InterPro" id="IPR050597">
    <property type="entry name" value="Cytochrome_c_Oxidase_Subunit"/>
</dbReference>
<comment type="subcellular location">
    <subcellularLocation>
        <location evidence="1">Periplasm</location>
    </subcellularLocation>
</comment>
<evidence type="ECO:0000256" key="5">
    <source>
        <dbReference type="ARBA" id="ARBA00022764"/>
    </source>
</evidence>
<protein>
    <submittedName>
        <fullName evidence="12">Cytochrome c4</fullName>
    </submittedName>
</protein>
<evidence type="ECO:0000259" key="11">
    <source>
        <dbReference type="PROSITE" id="PS51007"/>
    </source>
</evidence>
<dbReference type="InterPro" id="IPR009056">
    <property type="entry name" value="Cyt_c-like_dom"/>
</dbReference>
<dbReference type="InterPro" id="IPR024167">
    <property type="entry name" value="Cytochrome_c4-like"/>
</dbReference>
<evidence type="ECO:0000256" key="2">
    <source>
        <dbReference type="ARBA" id="ARBA00022448"/>
    </source>
</evidence>
<dbReference type="AlphaFoldDB" id="A0A2W4R5P7"/>
<feature type="signal peptide" evidence="10">
    <location>
        <begin position="1"/>
        <end position="19"/>
    </location>
</feature>
<comment type="caution">
    <text evidence="12">The sequence shown here is derived from an EMBL/GenBank/DDBJ whole genome shotgun (WGS) entry which is preliminary data.</text>
</comment>
<keyword evidence="7 9" id="KW-0408">Iron</keyword>
<dbReference type="EMBL" id="QJPH01000321">
    <property type="protein sequence ID" value="PZN78326.1"/>
    <property type="molecule type" value="Genomic_DNA"/>
</dbReference>
<feature type="domain" description="Cytochrome c" evidence="11">
    <location>
        <begin position="120"/>
        <end position="209"/>
    </location>
</feature>
<evidence type="ECO:0000313" key="13">
    <source>
        <dbReference type="Proteomes" id="UP000249396"/>
    </source>
</evidence>
<evidence type="ECO:0000256" key="6">
    <source>
        <dbReference type="ARBA" id="ARBA00022982"/>
    </source>
</evidence>
<reference evidence="12 13" key="1">
    <citation type="journal article" date="2018" name="Aquat. Microb. Ecol.">
        <title>Gammaproteobacterial methanotrophs dominate.</title>
        <authorList>
            <person name="Rissanen A.J."/>
            <person name="Saarenheimo J."/>
            <person name="Tiirola M."/>
            <person name="Peura S."/>
            <person name="Aalto S.L."/>
            <person name="Karvinen A."/>
            <person name="Nykanen H."/>
        </authorList>
    </citation>
    <scope>NUCLEOTIDE SEQUENCE [LARGE SCALE GENOMIC DNA]</scope>
    <source>
        <strain evidence="12">AMbin10</strain>
    </source>
</reference>
<dbReference type="Proteomes" id="UP000249396">
    <property type="component" value="Unassembled WGS sequence"/>
</dbReference>
<evidence type="ECO:0000256" key="8">
    <source>
        <dbReference type="PIRSR" id="PIRSR000005-1"/>
    </source>
</evidence>
<feature type="chain" id="PRO_5015974341" evidence="10">
    <location>
        <begin position="20"/>
        <end position="209"/>
    </location>
</feature>
<dbReference type="InterPro" id="IPR036909">
    <property type="entry name" value="Cyt_c-like_dom_sf"/>
</dbReference>
<feature type="binding site" description="covalent" evidence="8">
    <location>
        <position position="50"/>
    </location>
    <ligand>
        <name>heme c</name>
        <dbReference type="ChEBI" id="CHEBI:61717"/>
        <label>1</label>
    </ligand>
</feature>
<dbReference type="Gene3D" id="1.10.760.10">
    <property type="entry name" value="Cytochrome c-like domain"/>
    <property type="match status" value="2"/>
</dbReference>
<dbReference type="GO" id="GO:0020037">
    <property type="term" value="F:heme binding"/>
    <property type="evidence" value="ECO:0007669"/>
    <property type="project" value="InterPro"/>
</dbReference>
<keyword evidence="5" id="KW-0574">Periplasm</keyword>
<dbReference type="PANTHER" id="PTHR33751">
    <property type="entry name" value="CBB3-TYPE CYTOCHROME C OXIDASE SUBUNIT FIXP"/>
    <property type="match status" value="1"/>
</dbReference>
<accession>A0A2W4R5P7</accession>
<feature type="binding site" description="axial binding residue" evidence="9">
    <location>
        <position position="144"/>
    </location>
    <ligand>
        <name>heme c</name>
        <dbReference type="ChEBI" id="CHEBI:61717"/>
        <label>2</label>
    </ligand>
    <ligandPart>
        <name>Fe</name>
        <dbReference type="ChEBI" id="CHEBI:18248"/>
    </ligandPart>
</feature>
<gene>
    <name evidence="12" type="ORF">DM484_13190</name>
</gene>
<keyword evidence="10" id="KW-0732">Signal</keyword>
<keyword evidence="3 8" id="KW-0349">Heme</keyword>
<evidence type="ECO:0000256" key="1">
    <source>
        <dbReference type="ARBA" id="ARBA00004418"/>
    </source>
</evidence>
<dbReference type="SUPFAM" id="SSF46626">
    <property type="entry name" value="Cytochrome c"/>
    <property type="match status" value="2"/>
</dbReference>
<feature type="binding site" description="axial binding residue" evidence="9">
    <location>
        <position position="90"/>
    </location>
    <ligand>
        <name>heme c</name>
        <dbReference type="ChEBI" id="CHEBI:61717"/>
        <label>1</label>
    </ligand>
    <ligandPart>
        <name>Fe</name>
        <dbReference type="ChEBI" id="CHEBI:18248"/>
    </ligandPart>
</feature>
<evidence type="ECO:0000256" key="9">
    <source>
        <dbReference type="PIRSR" id="PIRSR000005-2"/>
    </source>
</evidence>
<evidence type="ECO:0000256" key="10">
    <source>
        <dbReference type="SAM" id="SignalP"/>
    </source>
</evidence>
<keyword evidence="2" id="KW-0813">Transport</keyword>